<protein>
    <submittedName>
        <fullName evidence="3">Glycogen synthase</fullName>
        <ecNumber evidence="3">2.4.1.11</ecNumber>
    </submittedName>
</protein>
<dbReference type="PATRIC" id="fig|271.14.peg.990"/>
<reference evidence="3 4" key="1">
    <citation type="submission" date="2015-07" db="EMBL/GenBank/DDBJ databases">
        <authorList>
            <person name="Noorani M."/>
        </authorList>
    </citation>
    <scope>NUCLEOTIDE SEQUENCE [LARGE SCALE GENOMIC DNA]</scope>
    <source>
        <strain evidence="4">ATCC 25104 / DSM 625 / JCM 10724 / NBRC 103206 / NCIMB 11243 / YT-1</strain>
    </source>
</reference>
<dbReference type="InterPro" id="IPR001296">
    <property type="entry name" value="Glyco_trans_1"/>
</dbReference>
<gene>
    <name evidence="3" type="ORF">BVI061214_00915</name>
</gene>
<accession>A0A0M9AFD4</accession>
<dbReference type="Proteomes" id="UP000037685">
    <property type="component" value="Unassembled WGS sequence"/>
</dbReference>
<comment type="caution">
    <text evidence="3">The sequence shown here is derived from an EMBL/GenBank/DDBJ whole genome shotgun (WGS) entry which is preliminary data.</text>
</comment>
<organism evidence="3 4">
    <name type="scientific">Thermus aquaticus</name>
    <dbReference type="NCBI Taxonomy" id="271"/>
    <lineage>
        <taxon>Bacteria</taxon>
        <taxon>Thermotogati</taxon>
        <taxon>Deinococcota</taxon>
        <taxon>Deinococci</taxon>
        <taxon>Thermales</taxon>
        <taxon>Thermaceae</taxon>
        <taxon>Thermus</taxon>
    </lineage>
</organism>
<keyword evidence="3" id="KW-0808">Transferase</keyword>
<dbReference type="EMBL" id="LHCI01000106">
    <property type="protein sequence ID" value="KOX89735.1"/>
    <property type="molecule type" value="Genomic_DNA"/>
</dbReference>
<sequence length="336" mass="37998">MRVAMLAPIAWRVPPRRYGPWEQVVFDLTEALLDLGVEVVLYATCDSKTRAPLRCTARKPLWEDKEADWKVEEFLHIARAMEEAGEFDLLHNHYDFMPLYFTPFVRVPVLTTIHGFSGERIKKVYRRYAALPHVHYVAISEADKDPGLPYLGVVPHGVDPGRYPLGEGGKHLLVLSRIHPDKGIREAILFARRARLPLKIAGPIQDEAYFRDQVAPLLGEGVEFLGPVDPEARGELLAGAIALLHFVNFKEPFGLAPVEAMMSGVPVLARPLGALPETVRHGETGFLVEGWEEALDYLERLKALDRKAIRLYAEARFSRERMARDYLELYRKVVGS</sequence>
<dbReference type="SUPFAM" id="SSF53756">
    <property type="entry name" value="UDP-Glycosyltransferase/glycogen phosphorylase"/>
    <property type="match status" value="1"/>
</dbReference>
<evidence type="ECO:0000259" key="1">
    <source>
        <dbReference type="Pfam" id="PF00534"/>
    </source>
</evidence>
<dbReference type="EC" id="2.4.1.11" evidence="3"/>
<dbReference type="InterPro" id="IPR028098">
    <property type="entry name" value="Glyco_trans_4-like_N"/>
</dbReference>
<feature type="domain" description="Glycosyltransferase subfamily 4-like N-terminal" evidence="2">
    <location>
        <begin position="22"/>
        <end position="160"/>
    </location>
</feature>
<dbReference type="GO" id="GO:0004373">
    <property type="term" value="F:alpha-1,4-glucan glucosyltransferase (UDP-glucose donor) activity"/>
    <property type="evidence" value="ECO:0007669"/>
    <property type="project" value="UniProtKB-EC"/>
</dbReference>
<dbReference type="Gene3D" id="3.40.50.2000">
    <property type="entry name" value="Glycogen Phosphorylase B"/>
    <property type="match status" value="2"/>
</dbReference>
<feature type="domain" description="Glycosyl transferase family 1" evidence="1">
    <location>
        <begin position="165"/>
        <end position="307"/>
    </location>
</feature>
<dbReference type="RefSeq" id="WP_053767492.1">
    <property type="nucleotide sequence ID" value="NZ_LHCI01000106.1"/>
</dbReference>
<dbReference type="CDD" id="cd03802">
    <property type="entry name" value="GT4_AviGT4-like"/>
    <property type="match status" value="1"/>
</dbReference>
<dbReference type="AlphaFoldDB" id="A0A0M9AFD4"/>
<dbReference type="Pfam" id="PF13439">
    <property type="entry name" value="Glyco_transf_4"/>
    <property type="match status" value="1"/>
</dbReference>
<keyword evidence="3" id="KW-0328">Glycosyltransferase</keyword>
<dbReference type="PANTHER" id="PTHR12526">
    <property type="entry name" value="GLYCOSYLTRANSFERASE"/>
    <property type="match status" value="1"/>
</dbReference>
<dbReference type="PANTHER" id="PTHR12526:SF595">
    <property type="entry name" value="BLL5217 PROTEIN"/>
    <property type="match status" value="1"/>
</dbReference>
<evidence type="ECO:0000313" key="4">
    <source>
        <dbReference type="Proteomes" id="UP000037685"/>
    </source>
</evidence>
<dbReference type="Pfam" id="PF00534">
    <property type="entry name" value="Glycos_transf_1"/>
    <property type="match status" value="1"/>
</dbReference>
<evidence type="ECO:0000313" key="3">
    <source>
        <dbReference type="EMBL" id="KOX89735.1"/>
    </source>
</evidence>
<proteinExistence type="predicted"/>
<name>A0A0M9AFD4_THEAQ</name>
<evidence type="ECO:0000259" key="2">
    <source>
        <dbReference type="Pfam" id="PF13439"/>
    </source>
</evidence>